<dbReference type="Gene3D" id="3.10.129.10">
    <property type="entry name" value="Hotdog Thioesterase"/>
    <property type="match status" value="1"/>
</dbReference>
<comment type="caution">
    <text evidence="3">The sequence shown here is derived from an EMBL/GenBank/DDBJ whole genome shotgun (WGS) entry which is preliminary data.</text>
</comment>
<proteinExistence type="inferred from homology"/>
<dbReference type="InterPro" id="IPR013114">
    <property type="entry name" value="FabA_FabZ"/>
</dbReference>
<keyword evidence="2" id="KW-0456">Lyase</keyword>
<protein>
    <submittedName>
        <fullName evidence="3">Beta-hydroxyacyl-ACP dehydratase</fullName>
    </submittedName>
</protein>
<evidence type="ECO:0000256" key="1">
    <source>
        <dbReference type="ARBA" id="ARBA00009174"/>
    </source>
</evidence>
<reference evidence="3 4" key="1">
    <citation type="submission" date="2019-03" db="EMBL/GenBank/DDBJ databases">
        <authorList>
            <person name="Gonzalez-Pimentel J.L."/>
        </authorList>
    </citation>
    <scope>NUCLEOTIDE SEQUENCE [LARGE SCALE GENOMIC DNA]</scope>
    <source>
        <strain evidence="3 4">JCM 31289</strain>
    </source>
</reference>
<dbReference type="AlphaFoldDB" id="A0A4Z0HK40"/>
<dbReference type="InterPro" id="IPR029069">
    <property type="entry name" value="HotDog_dom_sf"/>
</dbReference>
<dbReference type="PANTHER" id="PTHR30272:SF1">
    <property type="entry name" value="3-HYDROXYACYL-[ACYL-CARRIER-PROTEIN] DEHYDRATASE"/>
    <property type="match status" value="1"/>
</dbReference>
<accession>A0A4Z0HK40</accession>
<keyword evidence="4" id="KW-1185">Reference proteome</keyword>
<gene>
    <name evidence="3" type="ORF">E4099_00390</name>
</gene>
<organism evidence="3 4">
    <name type="scientific">Streptomyces palmae</name>
    <dbReference type="NCBI Taxonomy" id="1701085"/>
    <lineage>
        <taxon>Bacteria</taxon>
        <taxon>Bacillati</taxon>
        <taxon>Actinomycetota</taxon>
        <taxon>Actinomycetes</taxon>
        <taxon>Kitasatosporales</taxon>
        <taxon>Streptomycetaceae</taxon>
        <taxon>Streptomyces</taxon>
    </lineage>
</organism>
<evidence type="ECO:0000313" key="4">
    <source>
        <dbReference type="Proteomes" id="UP000297948"/>
    </source>
</evidence>
<dbReference type="Pfam" id="PF07977">
    <property type="entry name" value="FabA"/>
    <property type="match status" value="1"/>
</dbReference>
<sequence length="167" mass="18482">MTFSSDPAELIPHRDTMLLVDKVLEVVPGERAVVAKTVSIEERWYQRPGVREAAPEHHAYPHAALLESFNQACAVLVMTTWRSFSTGVLEAGVPMLGTYNNVRFGRPVLPGETMVHHIRIEQEHNESMVLTGESFVGEDRVLTVGHGLVVRRPAQVLGSGRVPEGQH</sequence>
<dbReference type="OrthoDB" id="9772788at2"/>
<dbReference type="PANTHER" id="PTHR30272">
    <property type="entry name" value="3-HYDROXYACYL-[ACYL-CARRIER-PROTEIN] DEHYDRATASE"/>
    <property type="match status" value="1"/>
</dbReference>
<dbReference type="EMBL" id="SRID01000002">
    <property type="protein sequence ID" value="TGB19328.1"/>
    <property type="molecule type" value="Genomic_DNA"/>
</dbReference>
<dbReference type="SUPFAM" id="SSF54637">
    <property type="entry name" value="Thioesterase/thiol ester dehydrase-isomerase"/>
    <property type="match status" value="1"/>
</dbReference>
<name>A0A4Z0HK40_9ACTN</name>
<dbReference type="Proteomes" id="UP000297948">
    <property type="component" value="Unassembled WGS sequence"/>
</dbReference>
<evidence type="ECO:0000313" key="3">
    <source>
        <dbReference type="EMBL" id="TGB19328.1"/>
    </source>
</evidence>
<comment type="similarity">
    <text evidence="1">Belongs to the thioester dehydratase family. FabZ subfamily.</text>
</comment>
<evidence type="ECO:0000256" key="2">
    <source>
        <dbReference type="ARBA" id="ARBA00023239"/>
    </source>
</evidence>
<dbReference type="GO" id="GO:0016829">
    <property type="term" value="F:lyase activity"/>
    <property type="evidence" value="ECO:0007669"/>
    <property type="project" value="UniProtKB-KW"/>
</dbReference>
<dbReference type="RefSeq" id="WP_135336836.1">
    <property type="nucleotide sequence ID" value="NZ_JBHLTX010000035.1"/>
</dbReference>